<feature type="non-terminal residue" evidence="3">
    <location>
        <position position="199"/>
    </location>
</feature>
<dbReference type="SUPFAM" id="SSF51735">
    <property type="entry name" value="NAD(P)-binding Rossmann-fold domains"/>
    <property type="match status" value="1"/>
</dbReference>
<comment type="similarity">
    <text evidence="1">Belongs to the NAD(P)-dependent epimerase/dehydratase family.</text>
</comment>
<accession>A0ABW3MBE4</accession>
<reference evidence="4" key="1">
    <citation type="journal article" date="2019" name="Int. J. Syst. Evol. Microbiol.">
        <title>The Global Catalogue of Microorganisms (GCM) 10K type strain sequencing project: providing services to taxonomists for standard genome sequencing and annotation.</title>
        <authorList>
            <consortium name="The Broad Institute Genomics Platform"/>
            <consortium name="The Broad Institute Genome Sequencing Center for Infectious Disease"/>
            <person name="Wu L."/>
            <person name="Ma J."/>
        </authorList>
    </citation>
    <scope>NUCLEOTIDE SEQUENCE [LARGE SCALE GENOMIC DNA]</scope>
    <source>
        <strain evidence="4">JCM 31486</strain>
    </source>
</reference>
<feature type="domain" description="NAD-dependent epimerase/dehydratase" evidence="2">
    <location>
        <begin position="2"/>
        <end position="176"/>
    </location>
</feature>
<comment type="caution">
    <text evidence="3">The sequence shown here is derived from an EMBL/GenBank/DDBJ whole genome shotgun (WGS) entry which is preliminary data.</text>
</comment>
<dbReference type="InterPro" id="IPR036291">
    <property type="entry name" value="NAD(P)-bd_dom_sf"/>
</dbReference>
<dbReference type="PANTHER" id="PTHR43000">
    <property type="entry name" value="DTDP-D-GLUCOSE 4,6-DEHYDRATASE-RELATED"/>
    <property type="match status" value="1"/>
</dbReference>
<sequence length="199" mass="21064">MILVTGGAGFIGSATVQALNDLGETCVLAQRREVVVEDERNVVERVDLVDRDALLDIGTRHKITGIVHLAFSMPWPPGADDPVTGTRKALSSLVNVVEAAREWDVTRLGIASTIGVYGGTSGVGGWREDAPLPLTSGHVIPAFKKVGEILAHHLADTTGLDIVNLRIGAIWGPGKRGADPFFPIRQLVLAAVHGTTPDL</sequence>
<dbReference type="CDD" id="cd08946">
    <property type="entry name" value="SDR_e"/>
    <property type="match status" value="1"/>
</dbReference>
<dbReference type="InterPro" id="IPR001509">
    <property type="entry name" value="Epimerase_deHydtase"/>
</dbReference>
<evidence type="ECO:0000256" key="1">
    <source>
        <dbReference type="ARBA" id="ARBA00007637"/>
    </source>
</evidence>
<evidence type="ECO:0000313" key="3">
    <source>
        <dbReference type="EMBL" id="MFD1046919.1"/>
    </source>
</evidence>
<evidence type="ECO:0000259" key="2">
    <source>
        <dbReference type="Pfam" id="PF01370"/>
    </source>
</evidence>
<dbReference type="Pfam" id="PF01370">
    <property type="entry name" value="Epimerase"/>
    <property type="match status" value="1"/>
</dbReference>
<dbReference type="Gene3D" id="3.40.50.720">
    <property type="entry name" value="NAD(P)-binding Rossmann-like Domain"/>
    <property type="match status" value="1"/>
</dbReference>
<gene>
    <name evidence="3" type="ORF">ACFQ1S_15900</name>
</gene>
<dbReference type="EMBL" id="JBHTIS010000847">
    <property type="protein sequence ID" value="MFD1046919.1"/>
    <property type="molecule type" value="Genomic_DNA"/>
</dbReference>
<dbReference type="Proteomes" id="UP001597045">
    <property type="component" value="Unassembled WGS sequence"/>
</dbReference>
<protein>
    <submittedName>
        <fullName evidence="3">NAD-dependent epimerase/dehydratase family protein</fullName>
    </submittedName>
</protein>
<evidence type="ECO:0000313" key="4">
    <source>
        <dbReference type="Proteomes" id="UP001597045"/>
    </source>
</evidence>
<organism evidence="3 4">
    <name type="scientific">Kibdelosporangium lantanae</name>
    <dbReference type="NCBI Taxonomy" id="1497396"/>
    <lineage>
        <taxon>Bacteria</taxon>
        <taxon>Bacillati</taxon>
        <taxon>Actinomycetota</taxon>
        <taxon>Actinomycetes</taxon>
        <taxon>Pseudonocardiales</taxon>
        <taxon>Pseudonocardiaceae</taxon>
        <taxon>Kibdelosporangium</taxon>
    </lineage>
</organism>
<proteinExistence type="inferred from homology"/>
<keyword evidence="4" id="KW-1185">Reference proteome</keyword>
<name>A0ABW3MBE4_9PSEU</name>